<dbReference type="GO" id="GO:0016740">
    <property type="term" value="F:transferase activity"/>
    <property type="evidence" value="ECO:0007669"/>
    <property type="project" value="UniProtKB-KW"/>
</dbReference>
<comment type="caution">
    <text evidence="2">The sequence shown here is derived from an EMBL/GenBank/DDBJ whole genome shotgun (WGS) entry which is preliminary data.</text>
</comment>
<dbReference type="PANTHER" id="PTHR43881">
    <property type="entry name" value="GAMMA-GLUTAMYLTRANSPEPTIDASE (AFU_ORTHOLOGUE AFUA_4G13580)"/>
    <property type="match status" value="1"/>
</dbReference>
<dbReference type="AlphaFoldDB" id="A0A6P2BQL5"/>
<keyword evidence="3" id="KW-1185">Reference proteome</keyword>
<evidence type="ECO:0000313" key="3">
    <source>
        <dbReference type="Proteomes" id="UP000460272"/>
    </source>
</evidence>
<dbReference type="InterPro" id="IPR029055">
    <property type="entry name" value="Ntn_hydrolases_N"/>
</dbReference>
<dbReference type="Gene3D" id="1.10.246.130">
    <property type="match status" value="1"/>
</dbReference>
<feature type="region of interest" description="Disordered" evidence="1">
    <location>
        <begin position="359"/>
        <end position="435"/>
    </location>
</feature>
<gene>
    <name evidence="2" type="ORF">EAS64_34165</name>
</gene>
<dbReference type="PRINTS" id="PR01210">
    <property type="entry name" value="GGTRANSPTASE"/>
</dbReference>
<dbReference type="RefSeq" id="WP_145859784.1">
    <property type="nucleotide sequence ID" value="NZ_RPFW01000007.1"/>
</dbReference>
<evidence type="ECO:0000313" key="2">
    <source>
        <dbReference type="EMBL" id="TVZ01322.1"/>
    </source>
</evidence>
<name>A0A6P2BQL5_9ACTN</name>
<sequence>MTEIPEFTTRPELAGSFGMVASTHWLASAAGMAVLEQGGNAFDAAVAVGFTLQVVEPHMCGPAGEVPVIGHDARRGETFVVCGQGIAPAAATAEAYTDLGLDLVPGSGLLAATVPGAFGGWLLLLREYGTLRLRDVLSYAIGYAQDGYPLIPAISWSIASVADLFREHWQTSAEVYLPGGGVPAPGSRFANRALAATYARVLAEAEAASSDRDGQLEAARRAWYDGFVAEEIGKFAATDVMDVTGERHRGLLTSQDLSTWRARLETPVTYDYHGLTIAKTAPWGQGPVFLQQLALLDGYDLAAMGPGSADFIHTVTEAGKLAFADREAWYGDPAFTDVPLDDLLSTAYNGERRKLIGETASMDLRPGSPAGREPRLPGFATQPFGGRDSGARAKAGSGDPGIDPATGEPLGRSTGAQSSGYGGTTPRTPREMHPGRGDTCHIDVADRWGNVVAATPSGGWLQSSPVIPSLGFCLGTRGQMFTLTPGLPATIAPGKRPRTTLTPSLALRGGEPYLAFGTPGGDQQDQWTLGFLLNHVHFGMNLQQAIDFPAFHSAHMPSSFYPRDAYPGRLDVESRTSGAVIGELRRRGHDVHVQPPWSLGRISAVARRNGMLYAAANPRGMQGYAAGR</sequence>
<dbReference type="InterPro" id="IPR043138">
    <property type="entry name" value="GGT_lsub"/>
</dbReference>
<dbReference type="Gene3D" id="3.60.20.40">
    <property type="match status" value="1"/>
</dbReference>
<dbReference type="OrthoDB" id="9781342at2"/>
<reference evidence="2 3" key="1">
    <citation type="submission" date="2018-11" db="EMBL/GenBank/DDBJ databases">
        <title>Trebonia kvetii gen.nov., sp.nov., a novel acidophilic actinobacterium, and proposal of the new actinobacterial family Treboniaceae fam. nov.</title>
        <authorList>
            <person name="Rapoport D."/>
            <person name="Sagova-Mareckova M."/>
            <person name="Sedlacek I."/>
            <person name="Provaznik J."/>
            <person name="Kralova S."/>
            <person name="Pavlinic D."/>
            <person name="Benes V."/>
            <person name="Kopecky J."/>
        </authorList>
    </citation>
    <scope>NUCLEOTIDE SEQUENCE [LARGE SCALE GENOMIC DNA]</scope>
    <source>
        <strain evidence="2 3">15Tr583</strain>
    </source>
</reference>
<dbReference type="InterPro" id="IPR052896">
    <property type="entry name" value="GGT-like_enzyme"/>
</dbReference>
<protein>
    <submittedName>
        <fullName evidence="2">Gamma-glutamyltransferase family protein</fullName>
    </submittedName>
</protein>
<dbReference type="EMBL" id="RPFW01000007">
    <property type="protein sequence ID" value="TVZ01322.1"/>
    <property type="molecule type" value="Genomic_DNA"/>
</dbReference>
<organism evidence="2 3">
    <name type="scientific">Trebonia kvetii</name>
    <dbReference type="NCBI Taxonomy" id="2480626"/>
    <lineage>
        <taxon>Bacteria</taxon>
        <taxon>Bacillati</taxon>
        <taxon>Actinomycetota</taxon>
        <taxon>Actinomycetes</taxon>
        <taxon>Streptosporangiales</taxon>
        <taxon>Treboniaceae</taxon>
        <taxon>Trebonia</taxon>
    </lineage>
</organism>
<dbReference type="Pfam" id="PF01019">
    <property type="entry name" value="G_glu_transpept"/>
    <property type="match status" value="1"/>
</dbReference>
<dbReference type="PANTHER" id="PTHR43881:SF1">
    <property type="entry name" value="GAMMA-GLUTAMYLTRANSPEPTIDASE (AFU_ORTHOLOGUE AFUA_4G13580)"/>
    <property type="match status" value="1"/>
</dbReference>
<dbReference type="SUPFAM" id="SSF56235">
    <property type="entry name" value="N-terminal nucleophile aminohydrolases (Ntn hydrolases)"/>
    <property type="match status" value="1"/>
</dbReference>
<proteinExistence type="predicted"/>
<accession>A0A6P2BQL5</accession>
<dbReference type="Proteomes" id="UP000460272">
    <property type="component" value="Unassembled WGS sequence"/>
</dbReference>
<evidence type="ECO:0000256" key="1">
    <source>
        <dbReference type="SAM" id="MobiDB-lite"/>
    </source>
</evidence>
<keyword evidence="2" id="KW-0808">Transferase</keyword>
<dbReference type="InterPro" id="IPR043137">
    <property type="entry name" value="GGT_ssub_C"/>
</dbReference>